<feature type="coiled-coil region" evidence="4">
    <location>
        <begin position="42"/>
        <end position="69"/>
    </location>
</feature>
<evidence type="ECO:0000259" key="5">
    <source>
        <dbReference type="Pfam" id="PF01420"/>
    </source>
</evidence>
<dbReference type="Proteomes" id="UP000603295">
    <property type="component" value="Unassembled WGS sequence"/>
</dbReference>
<evidence type="ECO:0000256" key="2">
    <source>
        <dbReference type="ARBA" id="ARBA00022747"/>
    </source>
</evidence>
<dbReference type="PANTHER" id="PTHR30408:SF12">
    <property type="entry name" value="TYPE I RESTRICTION ENZYME MJAVIII SPECIFICITY SUBUNIT"/>
    <property type="match status" value="1"/>
</dbReference>
<feature type="domain" description="Type I restriction modification DNA specificity" evidence="5">
    <location>
        <begin position="88"/>
        <end position="267"/>
    </location>
</feature>
<dbReference type="Pfam" id="PF01420">
    <property type="entry name" value="Methylase_S"/>
    <property type="match status" value="2"/>
</dbReference>
<comment type="caution">
    <text evidence="6">The sequence shown here is derived from an EMBL/GenBank/DDBJ whole genome shotgun (WGS) entry which is preliminary data.</text>
</comment>
<name>A0ABQ2C4W2_9LACO</name>
<dbReference type="Gene3D" id="1.10.287.1120">
    <property type="entry name" value="Bipartite methylase S protein"/>
    <property type="match status" value="1"/>
</dbReference>
<evidence type="ECO:0000313" key="6">
    <source>
        <dbReference type="EMBL" id="GGI62972.1"/>
    </source>
</evidence>
<dbReference type="PANTHER" id="PTHR30408">
    <property type="entry name" value="TYPE-1 RESTRICTION ENZYME ECOKI SPECIFICITY PROTEIN"/>
    <property type="match status" value="1"/>
</dbReference>
<dbReference type="InterPro" id="IPR044946">
    <property type="entry name" value="Restrct_endonuc_typeI_TRD_sf"/>
</dbReference>
<protein>
    <recommendedName>
        <fullName evidence="5">Type I restriction modification DNA specificity domain-containing protein</fullName>
    </recommendedName>
</protein>
<keyword evidence="7" id="KW-1185">Reference proteome</keyword>
<feature type="domain" description="Type I restriction modification DNA specificity" evidence="5">
    <location>
        <begin position="4"/>
        <end position="61"/>
    </location>
</feature>
<dbReference type="InterPro" id="IPR000055">
    <property type="entry name" value="Restrct_endonuc_typeI_TRD"/>
</dbReference>
<accession>A0ABQ2C4W2</accession>
<reference evidence="7" key="1">
    <citation type="journal article" date="2019" name="Int. J. Syst. Evol. Microbiol.">
        <title>The Global Catalogue of Microorganisms (GCM) 10K type strain sequencing project: providing services to taxonomists for standard genome sequencing and annotation.</title>
        <authorList>
            <consortium name="The Broad Institute Genomics Platform"/>
            <consortium name="The Broad Institute Genome Sequencing Center for Infectious Disease"/>
            <person name="Wu L."/>
            <person name="Ma J."/>
        </authorList>
    </citation>
    <scope>NUCLEOTIDE SEQUENCE [LARGE SCALE GENOMIC DNA]</scope>
    <source>
        <strain evidence="7">CCM 8609</strain>
    </source>
</reference>
<comment type="similarity">
    <text evidence="1">Belongs to the type-I restriction system S methylase family.</text>
</comment>
<dbReference type="EMBL" id="BMDS01000002">
    <property type="protein sequence ID" value="GGI62972.1"/>
    <property type="molecule type" value="Genomic_DNA"/>
</dbReference>
<evidence type="ECO:0000256" key="4">
    <source>
        <dbReference type="SAM" id="Coils"/>
    </source>
</evidence>
<dbReference type="InterPro" id="IPR052021">
    <property type="entry name" value="Type-I_RS_S_subunit"/>
</dbReference>
<evidence type="ECO:0000313" key="7">
    <source>
        <dbReference type="Proteomes" id="UP000603295"/>
    </source>
</evidence>
<sequence>MLEIENNLSGSDPPNLSSKDLYQINIKIPSESNEQKQIGTFLTKLDNLISLQQRKLEQLKQLKKTMLQQLFVQNKSETMPEVRFNNFNSEWQIKSLNELQTSVYSGIAGKTKDDFGHGEARYITYLNIHDNVVAKTSGVDRIERDLRQHKVEKGDLLFTISSEIPEEVALNSVWPGDNGKDLYLNSFCFGYRPMQNKVNPFFLSYYLRTPFLRKNIFPLAQGISRFNISKKSILDLSIALPQLKEQNDIYELLAKIDKIITQKNNNISQLKILKKFFLQKLFV</sequence>
<dbReference type="RefSeq" id="WP_153709671.1">
    <property type="nucleotide sequence ID" value="NZ_BMDS01000002.1"/>
</dbReference>
<dbReference type="Gene3D" id="3.90.220.20">
    <property type="entry name" value="DNA methylase specificity domains"/>
    <property type="match status" value="2"/>
</dbReference>
<evidence type="ECO:0000256" key="1">
    <source>
        <dbReference type="ARBA" id="ARBA00010923"/>
    </source>
</evidence>
<organism evidence="6 7">
    <name type="scientific">Limosilactobacillus caviae</name>
    <dbReference type="NCBI Taxonomy" id="1769424"/>
    <lineage>
        <taxon>Bacteria</taxon>
        <taxon>Bacillati</taxon>
        <taxon>Bacillota</taxon>
        <taxon>Bacilli</taxon>
        <taxon>Lactobacillales</taxon>
        <taxon>Lactobacillaceae</taxon>
        <taxon>Limosilactobacillus</taxon>
    </lineage>
</organism>
<gene>
    <name evidence="6" type="ORF">GCM10011459_08060</name>
</gene>
<proteinExistence type="inferred from homology"/>
<keyword evidence="4" id="KW-0175">Coiled coil</keyword>
<dbReference type="SUPFAM" id="SSF116734">
    <property type="entry name" value="DNA methylase specificity domain"/>
    <property type="match status" value="2"/>
</dbReference>
<keyword evidence="3" id="KW-0238">DNA-binding</keyword>
<keyword evidence="2" id="KW-0680">Restriction system</keyword>
<evidence type="ECO:0000256" key="3">
    <source>
        <dbReference type="ARBA" id="ARBA00023125"/>
    </source>
</evidence>